<organism evidence="3 4">
    <name type="scientific">Polaribacter pacificus</name>
    <dbReference type="NCBI Taxonomy" id="1775173"/>
    <lineage>
        <taxon>Bacteria</taxon>
        <taxon>Pseudomonadati</taxon>
        <taxon>Bacteroidota</taxon>
        <taxon>Flavobacteriia</taxon>
        <taxon>Flavobacteriales</taxon>
        <taxon>Flavobacteriaceae</taxon>
    </lineage>
</organism>
<accession>A0A917MEZ6</accession>
<evidence type="ECO:0000256" key="1">
    <source>
        <dbReference type="SAM" id="SignalP"/>
    </source>
</evidence>
<gene>
    <name evidence="3" type="ORF">GCM10011416_19300</name>
</gene>
<feature type="chain" id="PRO_5037892709" description="DUF4369 domain-containing protein" evidence="1">
    <location>
        <begin position="23"/>
        <end position="236"/>
    </location>
</feature>
<proteinExistence type="predicted"/>
<evidence type="ECO:0000313" key="4">
    <source>
        <dbReference type="Proteomes" id="UP000633278"/>
    </source>
</evidence>
<feature type="signal peptide" evidence="1">
    <location>
        <begin position="1"/>
        <end position="22"/>
    </location>
</feature>
<sequence>MKKILIVGFISLLVLACTSAKKEGNMIVNGQIKGLKKGTLYLQKIKDTTLVSVDSITLLGNDLFTLTDNVESPELYYLTFDGNTTDKYLMFFGEPGTITINDEIDKFGINPKISGSKNQELLDKYNRIATRYNDQNLELIKESFLAQQLNNEDSIAAVEKKSNSLLRRRVLYATNFAVSNADFEVAPYIALSQLGNANIKLLDTINNSLSEKVKTSLYGKKLANYIANIKKNETND</sequence>
<dbReference type="InterPro" id="IPR025380">
    <property type="entry name" value="DUF4369"/>
</dbReference>
<dbReference type="RefSeq" id="WP_188599118.1">
    <property type="nucleotide sequence ID" value="NZ_BMJW01000002.1"/>
</dbReference>
<protein>
    <recommendedName>
        <fullName evidence="2">DUF4369 domain-containing protein</fullName>
    </recommendedName>
</protein>
<reference evidence="3" key="2">
    <citation type="submission" date="2020-09" db="EMBL/GenBank/DDBJ databases">
        <authorList>
            <person name="Sun Q."/>
            <person name="Zhou Y."/>
        </authorList>
    </citation>
    <scope>NUCLEOTIDE SEQUENCE</scope>
    <source>
        <strain evidence="3">CGMCC 1.15763</strain>
    </source>
</reference>
<reference evidence="3" key="1">
    <citation type="journal article" date="2014" name="Int. J. Syst. Evol. Microbiol.">
        <title>Complete genome sequence of Corynebacterium casei LMG S-19264T (=DSM 44701T), isolated from a smear-ripened cheese.</title>
        <authorList>
            <consortium name="US DOE Joint Genome Institute (JGI-PGF)"/>
            <person name="Walter F."/>
            <person name="Albersmeier A."/>
            <person name="Kalinowski J."/>
            <person name="Ruckert C."/>
        </authorList>
    </citation>
    <scope>NUCLEOTIDE SEQUENCE</scope>
    <source>
        <strain evidence="3">CGMCC 1.15763</strain>
    </source>
</reference>
<name>A0A917MEZ6_9FLAO</name>
<dbReference type="AlphaFoldDB" id="A0A917MEZ6"/>
<comment type="caution">
    <text evidence="3">The sequence shown here is derived from an EMBL/GenBank/DDBJ whole genome shotgun (WGS) entry which is preliminary data.</text>
</comment>
<dbReference type="Pfam" id="PF14289">
    <property type="entry name" value="DUF4369"/>
    <property type="match status" value="1"/>
</dbReference>
<dbReference type="EMBL" id="BMJW01000002">
    <property type="protein sequence ID" value="GGH00774.1"/>
    <property type="molecule type" value="Genomic_DNA"/>
</dbReference>
<dbReference type="PROSITE" id="PS51257">
    <property type="entry name" value="PROKAR_LIPOPROTEIN"/>
    <property type="match status" value="1"/>
</dbReference>
<evidence type="ECO:0000313" key="3">
    <source>
        <dbReference type="EMBL" id="GGH00774.1"/>
    </source>
</evidence>
<dbReference type="Proteomes" id="UP000633278">
    <property type="component" value="Unassembled WGS sequence"/>
</dbReference>
<evidence type="ECO:0000259" key="2">
    <source>
        <dbReference type="Pfam" id="PF14289"/>
    </source>
</evidence>
<keyword evidence="4" id="KW-1185">Reference proteome</keyword>
<feature type="domain" description="DUF4369" evidence="2">
    <location>
        <begin position="27"/>
        <end position="122"/>
    </location>
</feature>
<keyword evidence="1" id="KW-0732">Signal</keyword>